<dbReference type="CDD" id="cd01837">
    <property type="entry name" value="SGNH_plant_lipase_like"/>
    <property type="match status" value="1"/>
</dbReference>
<dbReference type="Proteomes" id="UP001497516">
    <property type="component" value="Chromosome 2"/>
</dbReference>
<dbReference type="GO" id="GO:0016042">
    <property type="term" value="P:lipid catabolic process"/>
    <property type="evidence" value="ECO:0007669"/>
    <property type="project" value="UniProtKB-KW"/>
</dbReference>
<dbReference type="InterPro" id="IPR001087">
    <property type="entry name" value="GDSL"/>
</dbReference>
<evidence type="ECO:0000313" key="4">
    <source>
        <dbReference type="EMBL" id="CAL1372905.1"/>
    </source>
</evidence>
<keyword evidence="3" id="KW-0443">Lipid metabolism</keyword>
<evidence type="ECO:0000256" key="2">
    <source>
        <dbReference type="ARBA" id="ARBA00022801"/>
    </source>
</evidence>
<dbReference type="InterPro" id="IPR036514">
    <property type="entry name" value="SGNH_hydro_sf"/>
</dbReference>
<dbReference type="PANTHER" id="PTHR45648">
    <property type="entry name" value="GDSL LIPASE/ACYLHYDROLASE FAMILY PROTEIN (AFU_ORTHOLOGUE AFUA_4G14700)"/>
    <property type="match status" value="1"/>
</dbReference>
<comment type="similarity">
    <text evidence="1">Belongs to the 'GDSL' lipolytic enzyme family.</text>
</comment>
<proteinExistence type="inferred from homology"/>
<dbReference type="PANTHER" id="PTHR45648:SF17">
    <property type="entry name" value="GDSL ESTERASE_LIPASE"/>
    <property type="match status" value="1"/>
</dbReference>
<dbReference type="Pfam" id="PF00657">
    <property type="entry name" value="Lipase_GDSL"/>
    <property type="match status" value="1"/>
</dbReference>
<reference evidence="4 5" key="1">
    <citation type="submission" date="2024-04" db="EMBL/GenBank/DDBJ databases">
        <authorList>
            <person name="Fracassetti M."/>
        </authorList>
    </citation>
    <scope>NUCLEOTIDE SEQUENCE [LARGE SCALE GENOMIC DNA]</scope>
</reference>
<sequence>MENFEAVVLIVLACVGVFGTNSAMAAAAAAAASPPAIFILGDSTVDVGTNNFLPGSNARADFPRNGVDFLYSRPTGRFSNGFNTADQLAVLMGHNRSPDPFFLLRKKPRGFTKSKFRGVNFASGGSGIFDLTVQTAVSFVNSSDELNNSSSSSPISKKNGVSLSEQIHQLSYVYHKILAVRKQKGTRDLFSKSLFFISIGANDLFVHYHSKSKQPKEKFIASLVQAYEKHLRNLLQLGARKFGIATVAPIGCCPSQRLFNQTLGCLEELNDLALAFHPRVAQLMYKLSSEYHDMKFSIGNTFLITINVINHPNRFGFKDGRGACCGQGALNAQTPCTPTANLCPIRDDYLFWDLLHPTQKAAQLAAVTLYSGPPFFVAPINFKQLAEA</sequence>
<organism evidence="4 5">
    <name type="scientific">Linum trigynum</name>
    <dbReference type="NCBI Taxonomy" id="586398"/>
    <lineage>
        <taxon>Eukaryota</taxon>
        <taxon>Viridiplantae</taxon>
        <taxon>Streptophyta</taxon>
        <taxon>Embryophyta</taxon>
        <taxon>Tracheophyta</taxon>
        <taxon>Spermatophyta</taxon>
        <taxon>Magnoliopsida</taxon>
        <taxon>eudicotyledons</taxon>
        <taxon>Gunneridae</taxon>
        <taxon>Pentapetalae</taxon>
        <taxon>rosids</taxon>
        <taxon>fabids</taxon>
        <taxon>Malpighiales</taxon>
        <taxon>Linaceae</taxon>
        <taxon>Linum</taxon>
    </lineage>
</organism>
<protein>
    <recommendedName>
        <fullName evidence="6">GDSL esterase/lipase At5g55050-like</fullName>
    </recommendedName>
</protein>
<evidence type="ECO:0000313" key="5">
    <source>
        <dbReference type="Proteomes" id="UP001497516"/>
    </source>
</evidence>
<evidence type="ECO:0008006" key="6">
    <source>
        <dbReference type="Google" id="ProtNLM"/>
    </source>
</evidence>
<dbReference type="InterPro" id="IPR035669">
    <property type="entry name" value="SGNH_plant_lipase-like"/>
</dbReference>
<keyword evidence="2" id="KW-0378">Hydrolase</keyword>
<dbReference type="InterPro" id="IPR051058">
    <property type="entry name" value="GDSL_Est/Lipase"/>
</dbReference>
<gene>
    <name evidence="4" type="ORF">LTRI10_LOCUS14869</name>
</gene>
<accession>A0AAV2DGA0</accession>
<dbReference type="EMBL" id="OZ034815">
    <property type="protein sequence ID" value="CAL1372905.1"/>
    <property type="molecule type" value="Genomic_DNA"/>
</dbReference>
<dbReference type="Gene3D" id="3.40.50.1110">
    <property type="entry name" value="SGNH hydrolase"/>
    <property type="match status" value="1"/>
</dbReference>
<dbReference type="AlphaFoldDB" id="A0AAV2DGA0"/>
<evidence type="ECO:0000256" key="1">
    <source>
        <dbReference type="ARBA" id="ARBA00008668"/>
    </source>
</evidence>
<evidence type="ECO:0000256" key="3">
    <source>
        <dbReference type="ARBA" id="ARBA00022963"/>
    </source>
</evidence>
<dbReference type="SUPFAM" id="SSF52266">
    <property type="entry name" value="SGNH hydrolase"/>
    <property type="match status" value="1"/>
</dbReference>
<dbReference type="GO" id="GO:0016788">
    <property type="term" value="F:hydrolase activity, acting on ester bonds"/>
    <property type="evidence" value="ECO:0007669"/>
    <property type="project" value="InterPro"/>
</dbReference>
<keyword evidence="3" id="KW-0442">Lipid degradation</keyword>
<keyword evidence="5" id="KW-1185">Reference proteome</keyword>
<name>A0AAV2DGA0_9ROSI</name>